<dbReference type="AlphaFoldDB" id="D7D8D1"/>
<dbReference type="Pfam" id="PF01909">
    <property type="entry name" value="NTP_transf_2"/>
    <property type="match status" value="1"/>
</dbReference>
<dbReference type="Gene3D" id="3.30.460.10">
    <property type="entry name" value="Beta Polymerase, domain 2"/>
    <property type="match status" value="1"/>
</dbReference>
<organism evidence="2 3">
    <name type="scientific">Staphylothermus hellenicus (strain DSM 12710 / JCM 10830 / BK20S6-10-b1 / P8)</name>
    <dbReference type="NCBI Taxonomy" id="591019"/>
    <lineage>
        <taxon>Archaea</taxon>
        <taxon>Thermoproteota</taxon>
        <taxon>Thermoprotei</taxon>
        <taxon>Desulfurococcales</taxon>
        <taxon>Desulfurococcaceae</taxon>
        <taxon>Staphylothermus</taxon>
    </lineage>
</organism>
<proteinExistence type="predicted"/>
<dbReference type="EMBL" id="CP002051">
    <property type="protein sequence ID" value="ADI32027.1"/>
    <property type="molecule type" value="Genomic_DNA"/>
</dbReference>
<reference evidence="3" key="1">
    <citation type="submission" date="2010-05" db="EMBL/GenBank/DDBJ databases">
        <title>Complete sequence of Staphylothermus hellenicus DSM 12710.</title>
        <authorList>
            <consortium name="US DOE Joint Genome Institute"/>
            <person name="Lucas S."/>
            <person name="Copeland A."/>
            <person name="Lapidus A."/>
            <person name="Cheng J.-F."/>
            <person name="Bruce D."/>
            <person name="Goodwin L."/>
            <person name="Pitluck S."/>
            <person name="Davenport K."/>
            <person name="Detter J.C."/>
            <person name="Han C."/>
            <person name="Tapia R."/>
            <person name="Larimer F."/>
            <person name="Land M."/>
            <person name="Hauser L."/>
            <person name="Kyrpides N."/>
            <person name="Mikhailova N."/>
            <person name="Anderson I.J."/>
            <person name="Woyke T."/>
        </authorList>
    </citation>
    <scope>NUCLEOTIDE SEQUENCE [LARGE SCALE GENOMIC DNA]</scope>
    <source>
        <strain evidence="3">DSM 12710 / JCM 10830 / BK20S6-10-b1 / P8</strain>
    </source>
</reference>
<dbReference type="CDD" id="cd05403">
    <property type="entry name" value="NT_KNTase_like"/>
    <property type="match status" value="1"/>
</dbReference>
<dbReference type="RefSeq" id="WP_013143225.1">
    <property type="nucleotide sequence ID" value="NC_014205.1"/>
</dbReference>
<dbReference type="PANTHER" id="PTHR37030:SF1">
    <property type="entry name" value="NUCLEOTIDYLTRANSFERASE"/>
    <property type="match status" value="1"/>
</dbReference>
<protein>
    <submittedName>
        <fullName evidence="2">DNA polymerase beta domain protein region</fullName>
    </submittedName>
</protein>
<accession>D7D8D1</accession>
<dbReference type="STRING" id="591019.Shell_0920"/>
<dbReference type="Proteomes" id="UP000002573">
    <property type="component" value="Chromosome"/>
</dbReference>
<dbReference type="GO" id="GO:0016779">
    <property type="term" value="F:nucleotidyltransferase activity"/>
    <property type="evidence" value="ECO:0007669"/>
    <property type="project" value="InterPro"/>
</dbReference>
<evidence type="ECO:0000313" key="3">
    <source>
        <dbReference type="Proteomes" id="UP000002573"/>
    </source>
</evidence>
<dbReference type="InterPro" id="IPR043519">
    <property type="entry name" value="NT_sf"/>
</dbReference>
<name>D7D8D1_STAHD</name>
<dbReference type="PANTHER" id="PTHR37030">
    <property type="entry name" value="NUCLEOTIDYLTRANSFERASE"/>
    <property type="match status" value="1"/>
</dbReference>
<evidence type="ECO:0000313" key="2">
    <source>
        <dbReference type="EMBL" id="ADI32027.1"/>
    </source>
</evidence>
<dbReference type="HOGENOM" id="CLU_159724_0_0_2"/>
<feature type="domain" description="Polymerase nucleotidyl transferase" evidence="1">
    <location>
        <begin position="28"/>
        <end position="111"/>
    </location>
</feature>
<sequence>MPRKTLVDLEIERAGEWRKYFEKTFFYLEKIKSIIKKHDPNARVLLFGSYVRGELRPDSDIDVLIITILGRDSSQRMKLRVEIAREIGDVTPFEIHIVSPEEYEEWYKKFIDEYFEV</sequence>
<reference evidence="2 3" key="2">
    <citation type="journal article" date="2011" name="Stand. Genomic Sci.">
        <title>Complete genome sequence of Staphylothermus hellenicus P8.</title>
        <authorList>
            <person name="Anderson I."/>
            <person name="Wirth R."/>
            <person name="Lucas S."/>
            <person name="Copeland A."/>
            <person name="Lapidus A."/>
            <person name="Cheng J.F."/>
            <person name="Goodwin L."/>
            <person name="Pitluck S."/>
            <person name="Davenport K."/>
            <person name="Detter J.C."/>
            <person name="Han C."/>
            <person name="Tapia R."/>
            <person name="Land M."/>
            <person name="Hauser L."/>
            <person name="Pati A."/>
            <person name="Mikhailova N."/>
            <person name="Woyke T."/>
            <person name="Klenk H.P."/>
            <person name="Kyrpides N."/>
            <person name="Ivanova N."/>
        </authorList>
    </citation>
    <scope>NUCLEOTIDE SEQUENCE [LARGE SCALE GENOMIC DNA]</scope>
    <source>
        <strain evidence="3">DSM 12710 / JCM 10830 / BK20S6-10-b1 / P8</strain>
    </source>
</reference>
<dbReference type="GeneID" id="9234209"/>
<dbReference type="InterPro" id="IPR002934">
    <property type="entry name" value="Polymerase_NTP_transf_dom"/>
</dbReference>
<dbReference type="SUPFAM" id="SSF81301">
    <property type="entry name" value="Nucleotidyltransferase"/>
    <property type="match status" value="1"/>
</dbReference>
<dbReference type="eggNOG" id="arCOG01205">
    <property type="taxonomic scope" value="Archaea"/>
</dbReference>
<evidence type="ECO:0000259" key="1">
    <source>
        <dbReference type="Pfam" id="PF01909"/>
    </source>
</evidence>
<keyword evidence="3" id="KW-1185">Reference proteome</keyword>
<dbReference type="KEGG" id="shc:Shell_0920"/>
<gene>
    <name evidence="2" type="ordered locus">Shell_0920</name>
</gene>
<dbReference type="OrthoDB" id="9287at2157"/>